<dbReference type="Proteomes" id="UP000824063">
    <property type="component" value="Unassembled WGS sequence"/>
</dbReference>
<dbReference type="SUPFAM" id="SSF53098">
    <property type="entry name" value="Ribonuclease H-like"/>
    <property type="match status" value="1"/>
</dbReference>
<dbReference type="GO" id="GO:0015074">
    <property type="term" value="P:DNA integration"/>
    <property type="evidence" value="ECO:0007669"/>
    <property type="project" value="InterPro"/>
</dbReference>
<protein>
    <submittedName>
        <fullName evidence="3">IS3 family transposase</fullName>
    </submittedName>
</protein>
<dbReference type="InterPro" id="IPR025948">
    <property type="entry name" value="HTH-like_dom"/>
</dbReference>
<dbReference type="InterPro" id="IPR036397">
    <property type="entry name" value="RNaseH_sf"/>
</dbReference>
<reference evidence="3" key="1">
    <citation type="journal article" date="2021" name="PeerJ">
        <title>Extensive microbial diversity within the chicken gut microbiome revealed by metagenomics and culture.</title>
        <authorList>
            <person name="Gilroy R."/>
            <person name="Ravi A."/>
            <person name="Getino M."/>
            <person name="Pursley I."/>
            <person name="Horton D.L."/>
            <person name="Alikhan N.F."/>
            <person name="Baker D."/>
            <person name="Gharbi K."/>
            <person name="Hall N."/>
            <person name="Watson M."/>
            <person name="Adriaenssens E.M."/>
            <person name="Foster-Nyarko E."/>
            <person name="Jarju S."/>
            <person name="Secka A."/>
            <person name="Antonio M."/>
            <person name="Oren A."/>
            <person name="Chaudhuri R.R."/>
            <person name="La Ragione R."/>
            <person name="Hildebrand F."/>
            <person name="Pallen M.J."/>
        </authorList>
    </citation>
    <scope>NUCLEOTIDE SEQUENCE</scope>
    <source>
        <strain evidence="3">CHK172-16539</strain>
    </source>
</reference>
<name>A0A9D2F7L0_9ENTE</name>
<organism evidence="3 4">
    <name type="scientific">Candidatus Enterococcus avicola</name>
    <dbReference type="NCBI Taxonomy" id="2838561"/>
    <lineage>
        <taxon>Bacteria</taxon>
        <taxon>Bacillati</taxon>
        <taxon>Bacillota</taxon>
        <taxon>Bacilli</taxon>
        <taxon>Lactobacillales</taxon>
        <taxon>Enterococcaceae</taxon>
        <taxon>Enterococcus</taxon>
    </lineage>
</organism>
<dbReference type="InterPro" id="IPR001584">
    <property type="entry name" value="Integrase_cat-core"/>
</dbReference>
<dbReference type="Gene3D" id="3.30.420.10">
    <property type="entry name" value="Ribonuclease H-like superfamily/Ribonuclease H"/>
    <property type="match status" value="1"/>
</dbReference>
<dbReference type="NCBIfam" id="NF033516">
    <property type="entry name" value="transpos_IS3"/>
    <property type="match status" value="1"/>
</dbReference>
<sequence>MKELHEEKNYPISQLCKLGGVSRSGYYKWLKWKPSVVEQESNQLAKQIYQHWIKREKVLGYRQMRTQLNRKLKKTYNKKRFYRLMKALGIRSIIRKKRPSYLKVLELHTAENLLNRNFSATAPNQKWSTDVTELRYGNGRKAYLSAIIDMYDNSIVSYFVGLSNDNMLVMETIHRAMKKNPKACPIIQSDRGYQYTSHEYKRLSEKYHFTKSMSRAGRCLDNQPIERFWGTYKAESFYIKKLDSYEDVCNDVSRYIRYYNNYRYVESLNNYSPNEYRKLTA</sequence>
<dbReference type="AlphaFoldDB" id="A0A9D2F7L0"/>
<dbReference type="InterPro" id="IPR050900">
    <property type="entry name" value="Transposase_IS3/IS150/IS904"/>
</dbReference>
<dbReference type="PANTHER" id="PTHR46889">
    <property type="entry name" value="TRANSPOSASE INSF FOR INSERTION SEQUENCE IS3B-RELATED"/>
    <property type="match status" value="1"/>
</dbReference>
<reference evidence="3" key="2">
    <citation type="submission" date="2021-04" db="EMBL/GenBank/DDBJ databases">
        <authorList>
            <person name="Gilroy R."/>
        </authorList>
    </citation>
    <scope>NUCLEOTIDE SEQUENCE</scope>
    <source>
        <strain evidence="3">CHK172-16539</strain>
    </source>
</reference>
<accession>A0A9D2F7L0</accession>
<dbReference type="PROSITE" id="PS50994">
    <property type="entry name" value="INTEGRASE"/>
    <property type="match status" value="1"/>
</dbReference>
<dbReference type="InterPro" id="IPR012337">
    <property type="entry name" value="RNaseH-like_sf"/>
</dbReference>
<evidence type="ECO:0000256" key="1">
    <source>
        <dbReference type="ARBA" id="ARBA00002286"/>
    </source>
</evidence>
<evidence type="ECO:0000313" key="3">
    <source>
        <dbReference type="EMBL" id="HIZ53935.1"/>
    </source>
</evidence>
<comment type="caution">
    <text evidence="3">The sequence shown here is derived from an EMBL/GenBank/DDBJ whole genome shotgun (WGS) entry which is preliminary data.</text>
</comment>
<comment type="function">
    <text evidence="1">Involved in the transposition of the insertion sequence.</text>
</comment>
<dbReference type="PANTHER" id="PTHR46889:SF5">
    <property type="entry name" value="INTEGRASE PROTEIN"/>
    <property type="match status" value="1"/>
</dbReference>
<dbReference type="EMBL" id="DXBN01000194">
    <property type="protein sequence ID" value="HIZ53935.1"/>
    <property type="molecule type" value="Genomic_DNA"/>
</dbReference>
<dbReference type="Pfam" id="PF13333">
    <property type="entry name" value="rve_2"/>
    <property type="match status" value="1"/>
</dbReference>
<dbReference type="Pfam" id="PF00665">
    <property type="entry name" value="rve"/>
    <property type="match status" value="1"/>
</dbReference>
<dbReference type="InterPro" id="IPR048020">
    <property type="entry name" value="Transpos_IS3"/>
</dbReference>
<proteinExistence type="predicted"/>
<gene>
    <name evidence="3" type="ORF">IAA20_08345</name>
</gene>
<evidence type="ECO:0000313" key="4">
    <source>
        <dbReference type="Proteomes" id="UP000824063"/>
    </source>
</evidence>
<evidence type="ECO:0000259" key="2">
    <source>
        <dbReference type="PROSITE" id="PS50994"/>
    </source>
</evidence>
<dbReference type="Pfam" id="PF13276">
    <property type="entry name" value="HTH_21"/>
    <property type="match status" value="1"/>
</dbReference>
<dbReference type="GO" id="GO:0003676">
    <property type="term" value="F:nucleic acid binding"/>
    <property type="evidence" value="ECO:0007669"/>
    <property type="project" value="InterPro"/>
</dbReference>
<feature type="domain" description="Integrase catalytic" evidence="2">
    <location>
        <begin position="119"/>
        <end position="281"/>
    </location>
</feature>